<evidence type="ECO:0000256" key="1">
    <source>
        <dbReference type="ARBA" id="ARBA00010617"/>
    </source>
</evidence>
<dbReference type="AlphaFoldDB" id="A0AAJ6QYS9"/>
<sequence>MQYLVLFFILAVLDHIYFRCKFVREKGPAVWCGFPFVGILPVLLLPKRLYMPIYDWYLKTAPDVVITRHFYPVTIVKRRYVKELQKNDSCIHRISNALFETLGELCTGRQGWSLFDGPFPNADWRSSRKVNVMALHVLPKRRKFDKIAEVAKTFLEKIEERNGESWDFEDDLTFSKFQESANLNLGATFDSDDISGFIRDLKAVMTVAFGLFCVSVVIPLKSLFTLERWLPYSKRPSVFSRVYKELLWRLQFEKMAAVGGEAHDYVEALLRVRSPEVAHQNLRENAIFLVVASTMTTLHSTASALCHLALHPRFQEKILREYHEVVGSSKLTSDHLDDMHFLRAVVNEAVRISPPIPLVERYTRSRCQLGDIDIPAHMPLLVLMQSEVVDPKTYPDPEVFNPFRFLDGNMKLKDQVQAPFARGKRSCPGQDIALISIAVYVAEIVRHFELIPENPNAKVPGYDGAVFPSLPKIPIRFVRRPGAPAIEHVALKGGLTAIIRQVVDDDKKLNSNS</sequence>
<dbReference type="RefSeq" id="XP_003748195.1">
    <property type="nucleotide sequence ID" value="XM_003748147.1"/>
</dbReference>
<evidence type="ECO:0000256" key="3">
    <source>
        <dbReference type="ARBA" id="ARBA00023004"/>
    </source>
</evidence>
<evidence type="ECO:0000256" key="2">
    <source>
        <dbReference type="ARBA" id="ARBA00022723"/>
    </source>
</evidence>
<dbReference type="SUPFAM" id="SSF48264">
    <property type="entry name" value="Cytochrome P450"/>
    <property type="match status" value="1"/>
</dbReference>
<evidence type="ECO:0000313" key="6">
    <source>
        <dbReference type="Proteomes" id="UP000694867"/>
    </source>
</evidence>
<dbReference type="GO" id="GO:0020037">
    <property type="term" value="F:heme binding"/>
    <property type="evidence" value="ECO:0007669"/>
    <property type="project" value="InterPro"/>
</dbReference>
<dbReference type="CDD" id="cd00302">
    <property type="entry name" value="cytochrome_P450"/>
    <property type="match status" value="1"/>
</dbReference>
<dbReference type="PANTHER" id="PTHR24300">
    <property type="entry name" value="CYTOCHROME P450 508A4-RELATED"/>
    <property type="match status" value="1"/>
</dbReference>
<dbReference type="PRINTS" id="PR00463">
    <property type="entry name" value="EP450I"/>
</dbReference>
<evidence type="ECO:0000313" key="7">
    <source>
        <dbReference type="RefSeq" id="XP_003748195.1"/>
    </source>
</evidence>
<comment type="cofactor">
    <cofactor evidence="5">
        <name>heme</name>
        <dbReference type="ChEBI" id="CHEBI:30413"/>
    </cofactor>
</comment>
<dbReference type="InterPro" id="IPR001128">
    <property type="entry name" value="Cyt_P450"/>
</dbReference>
<accession>A0AAJ6QYS9</accession>
<keyword evidence="6" id="KW-1185">Reference proteome</keyword>
<keyword evidence="4" id="KW-0560">Oxidoreductase</keyword>
<keyword evidence="3 5" id="KW-0408">Iron</keyword>
<keyword evidence="5" id="KW-0349">Heme</keyword>
<dbReference type="GO" id="GO:0006805">
    <property type="term" value="P:xenobiotic metabolic process"/>
    <property type="evidence" value="ECO:0007669"/>
    <property type="project" value="TreeGrafter"/>
</dbReference>
<organism evidence="6 7">
    <name type="scientific">Galendromus occidentalis</name>
    <name type="common">western predatory mite</name>
    <dbReference type="NCBI Taxonomy" id="34638"/>
    <lineage>
        <taxon>Eukaryota</taxon>
        <taxon>Metazoa</taxon>
        <taxon>Ecdysozoa</taxon>
        <taxon>Arthropoda</taxon>
        <taxon>Chelicerata</taxon>
        <taxon>Arachnida</taxon>
        <taxon>Acari</taxon>
        <taxon>Parasitiformes</taxon>
        <taxon>Mesostigmata</taxon>
        <taxon>Gamasina</taxon>
        <taxon>Phytoseioidea</taxon>
        <taxon>Phytoseiidae</taxon>
        <taxon>Typhlodrominae</taxon>
        <taxon>Galendromus</taxon>
    </lineage>
</organism>
<keyword evidence="2 5" id="KW-0479">Metal-binding</keyword>
<dbReference type="InterPro" id="IPR036396">
    <property type="entry name" value="Cyt_P450_sf"/>
</dbReference>
<dbReference type="GO" id="GO:0006082">
    <property type="term" value="P:organic acid metabolic process"/>
    <property type="evidence" value="ECO:0007669"/>
    <property type="project" value="TreeGrafter"/>
</dbReference>
<protein>
    <submittedName>
        <fullName evidence="7">Cytochrome P450 71B22-like</fullName>
    </submittedName>
</protein>
<comment type="similarity">
    <text evidence="1">Belongs to the cytochrome P450 family.</text>
</comment>
<gene>
    <name evidence="7" type="primary">LOC100905596</name>
</gene>
<dbReference type="PANTHER" id="PTHR24300:SF375">
    <property type="entry name" value="CYTOCHROME P450 FAMILY"/>
    <property type="match status" value="1"/>
</dbReference>
<reference evidence="7" key="1">
    <citation type="submission" date="2025-08" db="UniProtKB">
        <authorList>
            <consortium name="RefSeq"/>
        </authorList>
    </citation>
    <scope>IDENTIFICATION</scope>
</reference>
<dbReference type="PRINTS" id="PR00385">
    <property type="entry name" value="P450"/>
</dbReference>
<proteinExistence type="inferred from homology"/>
<keyword evidence="4" id="KW-0503">Monooxygenase</keyword>
<name>A0AAJ6QYS9_9ACAR</name>
<dbReference type="Gene3D" id="1.10.630.10">
    <property type="entry name" value="Cytochrome P450"/>
    <property type="match status" value="1"/>
</dbReference>
<dbReference type="InterPro" id="IPR050182">
    <property type="entry name" value="Cytochrome_P450_fam2"/>
</dbReference>
<dbReference type="Proteomes" id="UP000694867">
    <property type="component" value="Unplaced"/>
</dbReference>
<dbReference type="KEGG" id="goe:100905596"/>
<dbReference type="GeneID" id="100905596"/>
<evidence type="ECO:0000256" key="4">
    <source>
        <dbReference type="ARBA" id="ARBA00023033"/>
    </source>
</evidence>
<dbReference type="InterPro" id="IPR002401">
    <property type="entry name" value="Cyt_P450_E_grp-I"/>
</dbReference>
<dbReference type="GO" id="GO:0016712">
    <property type="term" value="F:oxidoreductase activity, acting on paired donors, with incorporation or reduction of molecular oxygen, reduced flavin or flavoprotein as one donor, and incorporation of one atom of oxygen"/>
    <property type="evidence" value="ECO:0007669"/>
    <property type="project" value="TreeGrafter"/>
</dbReference>
<dbReference type="GO" id="GO:0005506">
    <property type="term" value="F:iron ion binding"/>
    <property type="evidence" value="ECO:0007669"/>
    <property type="project" value="InterPro"/>
</dbReference>
<dbReference type="GO" id="GO:0005737">
    <property type="term" value="C:cytoplasm"/>
    <property type="evidence" value="ECO:0007669"/>
    <property type="project" value="TreeGrafter"/>
</dbReference>
<evidence type="ECO:0000256" key="5">
    <source>
        <dbReference type="PIRSR" id="PIRSR602401-1"/>
    </source>
</evidence>
<feature type="binding site" description="axial binding residue" evidence="5">
    <location>
        <position position="427"/>
    </location>
    <ligand>
        <name>heme</name>
        <dbReference type="ChEBI" id="CHEBI:30413"/>
    </ligand>
    <ligandPart>
        <name>Fe</name>
        <dbReference type="ChEBI" id="CHEBI:18248"/>
    </ligandPart>
</feature>
<dbReference type="Pfam" id="PF00067">
    <property type="entry name" value="p450"/>
    <property type="match status" value="1"/>
</dbReference>